<gene>
    <name evidence="1" type="ORF">WMO24_07995</name>
</gene>
<sequence length="125" mass="13710">MTGKELFALSAGYLSQSAADSEDLAEFAPGWLNVLLAEALPTENQLRAAAGLPPLEKAPVFTPATMDEPIPYSDVLVEVALPYGLASDMMRDDDNDYRCQDFRQKYVLALSEAVRALPEPVRDVY</sequence>
<dbReference type="RefSeq" id="WP_349215893.1">
    <property type="nucleotide sequence ID" value="NZ_JBBMFA010000088.1"/>
</dbReference>
<dbReference type="Proteomes" id="UP001477672">
    <property type="component" value="Unassembled WGS sequence"/>
</dbReference>
<evidence type="ECO:0000313" key="2">
    <source>
        <dbReference type="Proteomes" id="UP001477672"/>
    </source>
</evidence>
<reference evidence="1 2" key="1">
    <citation type="submission" date="2024-03" db="EMBL/GenBank/DDBJ databases">
        <title>Human intestinal bacterial collection.</title>
        <authorList>
            <person name="Pauvert C."/>
            <person name="Hitch T.C.A."/>
            <person name="Clavel T."/>
        </authorList>
    </citation>
    <scope>NUCLEOTIDE SEQUENCE [LARGE SCALE GENOMIC DNA]</scope>
    <source>
        <strain evidence="1 2">CLA-JM-H11</strain>
    </source>
</reference>
<dbReference type="EMBL" id="JBBMFA010000088">
    <property type="protein sequence ID" value="MEQ2520370.1"/>
    <property type="molecule type" value="Genomic_DNA"/>
</dbReference>
<keyword evidence="2" id="KW-1185">Reference proteome</keyword>
<evidence type="ECO:0000313" key="1">
    <source>
        <dbReference type="EMBL" id="MEQ2520370.1"/>
    </source>
</evidence>
<comment type="caution">
    <text evidence="1">The sequence shown here is derived from an EMBL/GenBank/DDBJ whole genome shotgun (WGS) entry which is preliminary data.</text>
</comment>
<name>A0ABV1GEU0_9FIRM</name>
<proteinExistence type="predicted"/>
<organism evidence="1 2">
    <name type="scientific">Ruthenibacterium intestinale</name>
    <dbReference type="NCBI Taxonomy" id="3133163"/>
    <lineage>
        <taxon>Bacteria</taxon>
        <taxon>Bacillati</taxon>
        <taxon>Bacillota</taxon>
        <taxon>Clostridia</taxon>
        <taxon>Eubacteriales</taxon>
        <taxon>Oscillospiraceae</taxon>
        <taxon>Ruthenibacterium</taxon>
    </lineage>
</organism>
<accession>A0ABV1GEU0</accession>
<protein>
    <submittedName>
        <fullName evidence="1">Uncharacterized protein</fullName>
    </submittedName>
</protein>